<evidence type="ECO:0000313" key="4">
    <source>
        <dbReference type="Proteomes" id="UP000011083"/>
    </source>
</evidence>
<dbReference type="PROSITE" id="PS00166">
    <property type="entry name" value="ENOYL_COA_HYDRATASE"/>
    <property type="match status" value="1"/>
</dbReference>
<comment type="similarity">
    <text evidence="1 2">Belongs to the enoyl-CoA hydratase/isomerase family.</text>
</comment>
<dbReference type="PANTHER" id="PTHR42964:SF1">
    <property type="entry name" value="POLYKETIDE BIOSYNTHESIS ENOYL-COA HYDRATASE PKSH-RELATED"/>
    <property type="match status" value="1"/>
</dbReference>
<evidence type="ECO:0000313" key="3">
    <source>
        <dbReference type="EMBL" id="ELR13724.1"/>
    </source>
</evidence>
<dbReference type="AlphaFoldDB" id="L8GLL0"/>
<gene>
    <name evidence="3" type="ORF">ACA1_305540</name>
</gene>
<dbReference type="InterPro" id="IPR014748">
    <property type="entry name" value="Enoyl-CoA_hydra_C"/>
</dbReference>
<dbReference type="EMBL" id="KB008083">
    <property type="protein sequence ID" value="ELR13724.1"/>
    <property type="molecule type" value="Genomic_DNA"/>
</dbReference>
<evidence type="ECO:0000256" key="1">
    <source>
        <dbReference type="ARBA" id="ARBA00005254"/>
    </source>
</evidence>
<dbReference type="GO" id="GO:0016853">
    <property type="term" value="F:isomerase activity"/>
    <property type="evidence" value="ECO:0007669"/>
    <property type="project" value="UniProtKB-KW"/>
</dbReference>
<evidence type="ECO:0000256" key="2">
    <source>
        <dbReference type="RuleBase" id="RU003707"/>
    </source>
</evidence>
<dbReference type="Gene3D" id="1.10.12.10">
    <property type="entry name" value="Lyase 2-enoyl-coa Hydratase, Chain A, domain 2"/>
    <property type="match status" value="1"/>
</dbReference>
<proteinExistence type="inferred from homology"/>
<dbReference type="STRING" id="1257118.L8GLL0"/>
<dbReference type="Pfam" id="PF00378">
    <property type="entry name" value="ECH_1"/>
    <property type="match status" value="1"/>
</dbReference>
<sequence length="344" mass="37448">MRRATLKVVAGRGAVPAGQAVRSCFGRRAFTTAAASTEVKQKYDFINVEDKGEVRWVSLNRPDTHNAFNELVIGEITDAFRTIQRDAAQEKFRAVVLTGNGKSFSAGADLNWMKKMASYTQKENELDSHKLFDMFNSIYACPMPVIGRINGNAIGGGSGLVSACDFAFSVNKAVFGFTEVKLGLIPAVISPFVMMKIGKGNCSRYFLTGERFYATEATRLGLIQGSFETVEELDKAVDSVLTEIKANSPAAMRSCKQLINNVYHSLGSPKKGEGLSDVKAPPPHLAPPLSLFVHHSCGADDHLGPRSVPQEQLASEIARIRVSKEGQEGLSAFLEKRKPSWIVS</sequence>
<dbReference type="Proteomes" id="UP000011083">
    <property type="component" value="Unassembled WGS sequence"/>
</dbReference>
<dbReference type="InterPro" id="IPR029045">
    <property type="entry name" value="ClpP/crotonase-like_dom_sf"/>
</dbReference>
<dbReference type="CDD" id="cd06558">
    <property type="entry name" value="crotonase-like"/>
    <property type="match status" value="1"/>
</dbReference>
<dbReference type="GeneID" id="14914284"/>
<dbReference type="PANTHER" id="PTHR42964">
    <property type="entry name" value="ENOYL-COA HYDRATASE"/>
    <property type="match status" value="1"/>
</dbReference>
<dbReference type="Gene3D" id="3.90.226.10">
    <property type="entry name" value="2-enoyl-CoA Hydratase, Chain A, domain 1"/>
    <property type="match status" value="1"/>
</dbReference>
<accession>L8GLL0</accession>
<dbReference type="OrthoDB" id="2018133at2759"/>
<dbReference type="SUPFAM" id="SSF52096">
    <property type="entry name" value="ClpP/crotonase"/>
    <property type="match status" value="1"/>
</dbReference>
<reference evidence="3 4" key="1">
    <citation type="journal article" date="2013" name="Genome Biol.">
        <title>Genome of Acanthamoeba castellanii highlights extensive lateral gene transfer and early evolution of tyrosine kinase signaling.</title>
        <authorList>
            <person name="Clarke M."/>
            <person name="Lohan A.J."/>
            <person name="Liu B."/>
            <person name="Lagkouvardos I."/>
            <person name="Roy S."/>
            <person name="Zafar N."/>
            <person name="Bertelli C."/>
            <person name="Schilde C."/>
            <person name="Kianianmomeni A."/>
            <person name="Burglin T.R."/>
            <person name="Frech C."/>
            <person name="Turcotte B."/>
            <person name="Kopec K.O."/>
            <person name="Synnott J.M."/>
            <person name="Choo C."/>
            <person name="Paponov I."/>
            <person name="Finkler A."/>
            <person name="Soon Heng Tan C."/>
            <person name="Hutchins A.P."/>
            <person name="Weinmeier T."/>
            <person name="Rattei T."/>
            <person name="Chu J.S."/>
            <person name="Gimenez G."/>
            <person name="Irimia M."/>
            <person name="Rigden D.J."/>
            <person name="Fitzpatrick D.A."/>
            <person name="Lorenzo-Morales J."/>
            <person name="Bateman A."/>
            <person name="Chiu C.H."/>
            <person name="Tang P."/>
            <person name="Hegemann P."/>
            <person name="Fromm H."/>
            <person name="Raoult D."/>
            <person name="Greub G."/>
            <person name="Miranda-Saavedra D."/>
            <person name="Chen N."/>
            <person name="Nash P."/>
            <person name="Ginger M.L."/>
            <person name="Horn M."/>
            <person name="Schaap P."/>
            <person name="Caler L."/>
            <person name="Loftus B."/>
        </authorList>
    </citation>
    <scope>NUCLEOTIDE SEQUENCE [LARGE SCALE GENOMIC DNA]</scope>
    <source>
        <strain evidence="3 4">Neff</strain>
    </source>
</reference>
<dbReference type="RefSeq" id="XP_004335737.1">
    <property type="nucleotide sequence ID" value="XM_004335689.1"/>
</dbReference>
<keyword evidence="3" id="KW-0413">Isomerase</keyword>
<dbReference type="VEuPathDB" id="AmoebaDB:ACA1_305540"/>
<keyword evidence="4" id="KW-1185">Reference proteome</keyword>
<name>L8GLL0_ACACF</name>
<dbReference type="InterPro" id="IPR001753">
    <property type="entry name" value="Enoyl-CoA_hydra/iso"/>
</dbReference>
<organism evidence="3 4">
    <name type="scientific">Acanthamoeba castellanii (strain ATCC 30010 / Neff)</name>
    <dbReference type="NCBI Taxonomy" id="1257118"/>
    <lineage>
        <taxon>Eukaryota</taxon>
        <taxon>Amoebozoa</taxon>
        <taxon>Discosea</taxon>
        <taxon>Longamoebia</taxon>
        <taxon>Centramoebida</taxon>
        <taxon>Acanthamoebidae</taxon>
        <taxon>Acanthamoeba</taxon>
    </lineage>
</organism>
<dbReference type="InterPro" id="IPR018376">
    <property type="entry name" value="Enoyl-CoA_hyd/isom_CS"/>
</dbReference>
<dbReference type="KEGG" id="acan:ACA1_305540"/>
<protein>
    <submittedName>
        <fullName evidence="3">EnoylCoA hydratase/isomerase family domain containing protein</fullName>
    </submittedName>
</protein>
<dbReference type="InterPro" id="IPR051683">
    <property type="entry name" value="Enoyl-CoA_Hydratase/Isomerase"/>
</dbReference>